<comment type="caution">
    <text evidence="8">The sequence shown here is derived from an EMBL/GenBank/DDBJ whole genome shotgun (WGS) entry which is preliminary data.</text>
</comment>
<keyword evidence="6" id="KW-0479">Metal-binding</keyword>
<evidence type="ECO:0000256" key="1">
    <source>
        <dbReference type="ARBA" id="ARBA00004127"/>
    </source>
</evidence>
<dbReference type="Proteomes" id="UP000051236">
    <property type="component" value="Unassembled WGS sequence"/>
</dbReference>
<feature type="transmembrane region" description="Helical" evidence="7">
    <location>
        <begin position="55"/>
        <end position="79"/>
    </location>
</feature>
<dbReference type="PATRIC" id="fig|1423734.3.peg.2450"/>
<proteinExistence type="inferred from homology"/>
<evidence type="ECO:0000256" key="6">
    <source>
        <dbReference type="PIRSR" id="PIRSR604254-1"/>
    </source>
</evidence>
<feature type="transmembrane region" description="Helical" evidence="7">
    <location>
        <begin position="148"/>
        <end position="165"/>
    </location>
</feature>
<dbReference type="GO" id="GO:0016020">
    <property type="term" value="C:membrane"/>
    <property type="evidence" value="ECO:0007669"/>
    <property type="project" value="InterPro"/>
</dbReference>
<evidence type="ECO:0000256" key="7">
    <source>
        <dbReference type="SAM" id="Phobius"/>
    </source>
</evidence>
<feature type="binding site" evidence="6">
    <location>
        <position position="76"/>
    </location>
    <ligand>
        <name>Zn(2+)</name>
        <dbReference type="ChEBI" id="CHEBI:29105"/>
    </ligand>
</feature>
<dbReference type="STRING" id="1423734.FC83_GL002416"/>
<feature type="transmembrane region" description="Helical" evidence="7">
    <location>
        <begin position="196"/>
        <end position="219"/>
    </location>
</feature>
<feature type="binding site" evidence="6">
    <location>
        <position position="202"/>
    </location>
    <ligand>
        <name>Zn(2+)</name>
        <dbReference type="ChEBI" id="CHEBI:29105"/>
    </ligand>
</feature>
<feature type="binding site" evidence="6">
    <location>
        <position position="198"/>
    </location>
    <ligand>
        <name>Zn(2+)</name>
        <dbReference type="ChEBI" id="CHEBI:29105"/>
    </ligand>
</feature>
<keyword evidence="5 7" id="KW-0472">Membrane</keyword>
<feature type="transmembrane region" description="Helical" evidence="7">
    <location>
        <begin position="21"/>
        <end position="43"/>
    </location>
</feature>
<evidence type="ECO:0000256" key="4">
    <source>
        <dbReference type="ARBA" id="ARBA00022989"/>
    </source>
</evidence>
<keyword evidence="3 7" id="KW-0812">Transmembrane</keyword>
<dbReference type="Pfam" id="PF03006">
    <property type="entry name" value="HlyIII"/>
    <property type="match status" value="1"/>
</dbReference>
<evidence type="ECO:0000256" key="2">
    <source>
        <dbReference type="ARBA" id="ARBA00008488"/>
    </source>
</evidence>
<dbReference type="InterPro" id="IPR004254">
    <property type="entry name" value="AdipoR/HlyIII-related"/>
</dbReference>
<keyword evidence="9" id="KW-1185">Reference proteome</keyword>
<comment type="similarity">
    <text evidence="2">Belongs to the UPF0073 (Hly-III) family.</text>
</comment>
<dbReference type="GO" id="GO:0140911">
    <property type="term" value="F:pore-forming activity"/>
    <property type="evidence" value="ECO:0007669"/>
    <property type="project" value="InterPro"/>
</dbReference>
<organism evidence="8 9">
    <name type="scientific">Agrilactobacillus composti DSM 18527 = JCM 14202</name>
    <dbReference type="NCBI Taxonomy" id="1423734"/>
    <lineage>
        <taxon>Bacteria</taxon>
        <taxon>Bacillati</taxon>
        <taxon>Bacillota</taxon>
        <taxon>Bacilli</taxon>
        <taxon>Lactobacillales</taxon>
        <taxon>Lactobacillaceae</taxon>
        <taxon>Agrilactobacillus</taxon>
    </lineage>
</organism>
<evidence type="ECO:0000256" key="5">
    <source>
        <dbReference type="ARBA" id="ARBA00023136"/>
    </source>
</evidence>
<dbReference type="NCBIfam" id="TIGR01065">
    <property type="entry name" value="hlyIII"/>
    <property type="match status" value="1"/>
</dbReference>
<dbReference type="PANTHER" id="PTHR20855">
    <property type="entry name" value="ADIPOR/PROGESTIN RECEPTOR-RELATED"/>
    <property type="match status" value="1"/>
</dbReference>
<feature type="transmembrane region" description="Helical" evidence="7">
    <location>
        <begin position="115"/>
        <end position="136"/>
    </location>
</feature>
<dbReference type="GO" id="GO:0012505">
    <property type="term" value="C:endomembrane system"/>
    <property type="evidence" value="ECO:0007669"/>
    <property type="project" value="UniProtKB-SubCell"/>
</dbReference>
<evidence type="ECO:0000313" key="8">
    <source>
        <dbReference type="EMBL" id="KRM36544.1"/>
    </source>
</evidence>
<sequence>MRQSIFNERPHLSKKYEITNEVLNAVTHGLAVFLAITGLVILLLKGLREHSTLAIVSYAIYGASMIILYLSSTLFHSLIFTRAKHVFQIFDHSSIFLLIAGTYTPYCLLAIQGTFGWVLCGVIWLLAISGILYKIFNVGAHRGLETCLYVLMGWGVLIAMHPLYLTLGWQGLWLLILGGVAFTLGAVIYSMRAIPFIHVIWHLFVILGSALMYFSILFYI</sequence>
<dbReference type="AlphaFoldDB" id="A0A0R1Y2J4"/>
<name>A0A0R1Y2J4_9LACO</name>
<dbReference type="PANTHER" id="PTHR20855:SF129">
    <property type="entry name" value="HEMOLYSIN-3 HOMOLOG"/>
    <property type="match status" value="1"/>
</dbReference>
<keyword evidence="4 7" id="KW-1133">Transmembrane helix</keyword>
<accession>A0A0R1Y2J4</accession>
<dbReference type="eggNOG" id="COG1272">
    <property type="taxonomic scope" value="Bacteria"/>
</dbReference>
<comment type="subcellular location">
    <subcellularLocation>
        <location evidence="1">Endomembrane system</location>
        <topology evidence="1">Multi-pass membrane protein</topology>
    </subcellularLocation>
</comment>
<feature type="transmembrane region" description="Helical" evidence="7">
    <location>
        <begin position="171"/>
        <end position="189"/>
    </location>
</feature>
<evidence type="ECO:0000256" key="3">
    <source>
        <dbReference type="ARBA" id="ARBA00022692"/>
    </source>
</evidence>
<dbReference type="EMBL" id="AZGA01000002">
    <property type="protein sequence ID" value="KRM36544.1"/>
    <property type="molecule type" value="Genomic_DNA"/>
</dbReference>
<protein>
    <submittedName>
        <fullName evidence="8">Membrane protein hemolysin iii protein</fullName>
    </submittedName>
</protein>
<keyword evidence="6" id="KW-0862">Zinc</keyword>
<reference evidence="8 9" key="1">
    <citation type="journal article" date="2015" name="Genome Announc.">
        <title>Expanding the biotechnology potential of lactobacilli through comparative genomics of 213 strains and associated genera.</title>
        <authorList>
            <person name="Sun Z."/>
            <person name="Harris H.M."/>
            <person name="McCann A."/>
            <person name="Guo C."/>
            <person name="Argimon S."/>
            <person name="Zhang W."/>
            <person name="Yang X."/>
            <person name="Jeffery I.B."/>
            <person name="Cooney J.C."/>
            <person name="Kagawa T.F."/>
            <person name="Liu W."/>
            <person name="Song Y."/>
            <person name="Salvetti E."/>
            <person name="Wrobel A."/>
            <person name="Rasinkangas P."/>
            <person name="Parkhill J."/>
            <person name="Rea M.C."/>
            <person name="O'Sullivan O."/>
            <person name="Ritari J."/>
            <person name="Douillard F.P."/>
            <person name="Paul Ross R."/>
            <person name="Yang R."/>
            <person name="Briner A.E."/>
            <person name="Felis G.E."/>
            <person name="de Vos W.M."/>
            <person name="Barrangou R."/>
            <person name="Klaenhammer T.R."/>
            <person name="Caufield P.W."/>
            <person name="Cui Y."/>
            <person name="Zhang H."/>
            <person name="O'Toole P.W."/>
        </authorList>
    </citation>
    <scope>NUCLEOTIDE SEQUENCE [LARGE SCALE GENOMIC DNA]</scope>
    <source>
        <strain evidence="8 9">DSM 18527</strain>
    </source>
</reference>
<gene>
    <name evidence="8" type="ORF">FC83_GL002416</name>
</gene>
<dbReference type="GO" id="GO:0046872">
    <property type="term" value="F:metal ion binding"/>
    <property type="evidence" value="ECO:0007669"/>
    <property type="project" value="UniProtKB-KW"/>
</dbReference>
<dbReference type="InterPro" id="IPR005744">
    <property type="entry name" value="Hy-lIII"/>
</dbReference>
<evidence type="ECO:0000313" key="9">
    <source>
        <dbReference type="Proteomes" id="UP000051236"/>
    </source>
</evidence>
<dbReference type="RefSeq" id="WP_057002260.1">
    <property type="nucleotide sequence ID" value="NZ_AZGA01000002.1"/>
</dbReference>